<keyword evidence="1" id="KW-0732">Signal</keyword>
<dbReference type="OrthoDB" id="573055at2"/>
<evidence type="ECO:0008006" key="4">
    <source>
        <dbReference type="Google" id="ProtNLM"/>
    </source>
</evidence>
<evidence type="ECO:0000313" key="2">
    <source>
        <dbReference type="EMBL" id="PWK56619.1"/>
    </source>
</evidence>
<keyword evidence="3" id="KW-1185">Reference proteome</keyword>
<evidence type="ECO:0000313" key="3">
    <source>
        <dbReference type="Proteomes" id="UP000245390"/>
    </source>
</evidence>
<evidence type="ECO:0000256" key="1">
    <source>
        <dbReference type="SAM" id="SignalP"/>
    </source>
</evidence>
<proteinExistence type="predicted"/>
<protein>
    <recommendedName>
        <fullName evidence="4">Secreted protein</fullName>
    </recommendedName>
</protein>
<feature type="chain" id="PRO_5016434612" description="Secreted protein" evidence="1">
    <location>
        <begin position="17"/>
        <end position="115"/>
    </location>
</feature>
<dbReference type="AlphaFoldDB" id="A0A316G6N5"/>
<reference evidence="2 3" key="1">
    <citation type="submission" date="2018-05" db="EMBL/GenBank/DDBJ databases">
        <title>Genomic Encyclopedia of Type Strains, Phase IV (KMG-IV): sequencing the most valuable type-strain genomes for metagenomic binning, comparative biology and taxonomic classification.</title>
        <authorList>
            <person name="Goeker M."/>
        </authorList>
    </citation>
    <scope>NUCLEOTIDE SEQUENCE [LARGE SCALE GENOMIC DNA]</scope>
    <source>
        <strain evidence="2 3">DSM 103371</strain>
    </source>
</reference>
<gene>
    <name evidence="2" type="ORF">C8D95_104292</name>
</gene>
<sequence>MRRLLPLAFLPAAAFADDAVIEGATAARTGGTWTFEVTLSHGDTGWDDYADGWRIVTGDGIELGTRVLLHPHVDEQPFTRSLSGVTIPDGLATVYVEARTTREGWGEARHPVALK</sequence>
<organism evidence="2 3">
    <name type="scientific">Silicimonas algicola</name>
    <dbReference type="NCBI Taxonomy" id="1826607"/>
    <lineage>
        <taxon>Bacteria</taxon>
        <taxon>Pseudomonadati</taxon>
        <taxon>Pseudomonadota</taxon>
        <taxon>Alphaproteobacteria</taxon>
        <taxon>Rhodobacterales</taxon>
        <taxon>Paracoccaceae</taxon>
    </lineage>
</organism>
<comment type="caution">
    <text evidence="2">The sequence shown here is derived from an EMBL/GenBank/DDBJ whole genome shotgun (WGS) entry which is preliminary data.</text>
</comment>
<dbReference type="EMBL" id="QGGV01000004">
    <property type="protein sequence ID" value="PWK56619.1"/>
    <property type="molecule type" value="Genomic_DNA"/>
</dbReference>
<accession>A0A316G6N5</accession>
<feature type="signal peptide" evidence="1">
    <location>
        <begin position="1"/>
        <end position="16"/>
    </location>
</feature>
<dbReference type="RefSeq" id="WP_109759294.1">
    <property type="nucleotide sequence ID" value="NZ_CP034588.1"/>
</dbReference>
<dbReference type="Proteomes" id="UP000245390">
    <property type="component" value="Unassembled WGS sequence"/>
</dbReference>
<name>A0A316G6N5_9RHOB</name>
<dbReference type="KEGG" id="salo:EF888_00140"/>